<organism evidence="4 5">
    <name type="scientific">Vibrio europaeus</name>
    <dbReference type="NCBI Taxonomy" id="300876"/>
    <lineage>
        <taxon>Bacteria</taxon>
        <taxon>Pseudomonadati</taxon>
        <taxon>Pseudomonadota</taxon>
        <taxon>Gammaproteobacteria</taxon>
        <taxon>Vibrionales</taxon>
        <taxon>Vibrionaceae</taxon>
        <taxon>Vibrio</taxon>
        <taxon>Vibrio oreintalis group</taxon>
    </lineage>
</organism>
<dbReference type="RefSeq" id="WP_069668726.1">
    <property type="nucleotide sequence ID" value="NZ_JAPFIM010000018.1"/>
</dbReference>
<dbReference type="InterPro" id="IPR036291">
    <property type="entry name" value="NAD(P)-bd_dom_sf"/>
</dbReference>
<dbReference type="EMBL" id="LUAX01000007">
    <property type="protein sequence ID" value="OAM97532.1"/>
    <property type="molecule type" value="Genomic_DNA"/>
</dbReference>
<comment type="caution">
    <text evidence="4">The sequence shown here is derived from an EMBL/GenBank/DDBJ whole genome shotgun (WGS) entry which is preliminary data.</text>
</comment>
<evidence type="ECO:0000313" key="6">
    <source>
        <dbReference type="Proteomes" id="UP001150001"/>
    </source>
</evidence>
<gene>
    <name evidence="4" type="ORF">AZ468_18470</name>
    <name evidence="3" type="ORF">OPW20_06070</name>
</gene>
<dbReference type="Proteomes" id="UP000094761">
    <property type="component" value="Unassembled WGS sequence"/>
</dbReference>
<dbReference type="EMBL" id="JAPFIT010000010">
    <property type="protein sequence ID" value="MDC5739624.1"/>
    <property type="molecule type" value="Genomic_DNA"/>
</dbReference>
<protein>
    <submittedName>
        <fullName evidence="3">SDR family NAD(P)-dependent oxidoreductase</fullName>
    </submittedName>
    <submittedName>
        <fullName evidence="4">Short-chain dehydrogenase</fullName>
    </submittedName>
</protein>
<sequence length="304" mass="32945">MLKRILITGANAGIGKESARQLALVEGTEKIYLGCRNQEKAEQAKAELTQITGKDIFEVLLIDVADSESVKLAVKQLSQPIDALIMNAGGAGGTHINQRTTDGVTQQFAVNVFGHAVLLENLLATEKLTQVALYAGSEAARGVKEMGMERPNLKTSSVEEFVSIGNGSFFASNKDSQASYGTTKYVGALWMAALARKHPNIRFVTMSPGGTKGTQVLESEPLVKRFVFKLMMQVMSMFGKVHSVDVAAKRFVTALLDDSYKSGVFYGSRVGISGPIVDQATLFSDLSNFTHQDNAREAITRFMH</sequence>
<proteinExistence type="inferred from homology"/>
<dbReference type="PRINTS" id="PR00081">
    <property type="entry name" value="GDHRDH"/>
</dbReference>
<evidence type="ECO:0000313" key="5">
    <source>
        <dbReference type="Proteomes" id="UP000094761"/>
    </source>
</evidence>
<dbReference type="GO" id="GO:0016491">
    <property type="term" value="F:oxidoreductase activity"/>
    <property type="evidence" value="ECO:0007669"/>
    <property type="project" value="UniProtKB-KW"/>
</dbReference>
<dbReference type="SUPFAM" id="SSF51735">
    <property type="entry name" value="NAD(P)-binding Rossmann-fold domains"/>
    <property type="match status" value="1"/>
</dbReference>
<evidence type="ECO:0000256" key="2">
    <source>
        <dbReference type="ARBA" id="ARBA00023002"/>
    </source>
</evidence>
<reference evidence="4 5" key="1">
    <citation type="submission" date="2016-03" db="EMBL/GenBank/DDBJ databases">
        <title>Draft genome sequence of the Vibrio tubiashii subs. europaeus.</title>
        <authorList>
            <person name="Spinard E."/>
            <person name="Dubert J."/>
            <person name="Nelson D.R."/>
            <person name="Barja J.L."/>
        </authorList>
    </citation>
    <scope>NUCLEOTIDE SEQUENCE [LARGE SCALE GENOMIC DNA]</scope>
    <source>
        <strain evidence="5">PP-638</strain>
        <strain evidence="4">PP2-638</strain>
    </source>
</reference>
<dbReference type="PANTHER" id="PTHR24320">
    <property type="entry name" value="RETINOL DEHYDROGENASE"/>
    <property type="match status" value="1"/>
</dbReference>
<dbReference type="Pfam" id="PF00106">
    <property type="entry name" value="adh_short"/>
    <property type="match status" value="1"/>
</dbReference>
<dbReference type="Proteomes" id="UP001150001">
    <property type="component" value="Unassembled WGS sequence"/>
</dbReference>
<reference evidence="3" key="2">
    <citation type="submission" date="2022-11" db="EMBL/GenBank/DDBJ databases">
        <title>Role of the vibriolysin VemA secreted by the emergent pathogen Vibrio europaeus in the colonization of Manila clam mucus.</title>
        <authorList>
            <person name="Martinez C."/>
            <person name="Rodriguez S."/>
            <person name="Vences A."/>
            <person name="Barja J.L."/>
            <person name="Toranzo A.E."/>
            <person name="Dubert J."/>
        </authorList>
    </citation>
    <scope>NUCLEOTIDE SEQUENCE</scope>
    <source>
        <strain evidence="3">3454</strain>
    </source>
</reference>
<evidence type="ECO:0000313" key="3">
    <source>
        <dbReference type="EMBL" id="MDC5739624.1"/>
    </source>
</evidence>
<evidence type="ECO:0000256" key="1">
    <source>
        <dbReference type="ARBA" id="ARBA00006484"/>
    </source>
</evidence>
<accession>A0A178J604</accession>
<name>A0A178J604_9VIBR</name>
<keyword evidence="2" id="KW-0560">Oxidoreductase</keyword>
<comment type="similarity">
    <text evidence="1">Belongs to the short-chain dehydrogenases/reductases (SDR) family.</text>
</comment>
<dbReference type="Gene3D" id="3.40.50.720">
    <property type="entry name" value="NAD(P)-binding Rossmann-like Domain"/>
    <property type="match status" value="1"/>
</dbReference>
<dbReference type="PANTHER" id="PTHR24320:SF152">
    <property type="entry name" value="SHORT-CHAIN DEHYDROGENASE_REDUCTASE FAMILY PROTEIN"/>
    <property type="match status" value="1"/>
</dbReference>
<keyword evidence="6" id="KW-1185">Reference proteome</keyword>
<dbReference type="GeneID" id="78077707"/>
<evidence type="ECO:0000313" key="4">
    <source>
        <dbReference type="EMBL" id="OAM97532.1"/>
    </source>
</evidence>
<dbReference type="InterPro" id="IPR002347">
    <property type="entry name" value="SDR_fam"/>
</dbReference>
<dbReference type="AlphaFoldDB" id="A0A178J604"/>
<dbReference type="OrthoDB" id="109589at2"/>